<dbReference type="Proteomes" id="UP001377567">
    <property type="component" value="Unassembled WGS sequence"/>
</dbReference>
<accession>A0AAV5S5E1</accession>
<dbReference type="EMBL" id="BTGD01000025">
    <property type="protein sequence ID" value="GMM58862.1"/>
    <property type="molecule type" value="Genomic_DNA"/>
</dbReference>
<sequence>MPNITFLRNAKQHQLVWKTAKKYNRSQFLNAVAEKRLNSTVRQQCKSTLSPAQHEIAAKYADVEQNPGVHECAKNCTGSIKQIMRSELLDAKTKPAILSRYKPYTK</sequence>
<name>A0AAV5S5E1_MAUHU</name>
<keyword evidence="2" id="KW-1185">Reference proteome</keyword>
<evidence type="ECO:0000313" key="2">
    <source>
        <dbReference type="Proteomes" id="UP001377567"/>
    </source>
</evidence>
<dbReference type="AlphaFoldDB" id="A0AAV5S5E1"/>
<comment type="caution">
    <text evidence="1">The sequence shown here is derived from an EMBL/GenBank/DDBJ whole genome shotgun (WGS) entry which is preliminary data.</text>
</comment>
<proteinExistence type="predicted"/>
<protein>
    <submittedName>
        <fullName evidence="1">Uncharacterized protein</fullName>
    </submittedName>
</protein>
<organism evidence="1 2">
    <name type="scientific">Maudiozyma humilis</name>
    <name type="common">Sour dough yeast</name>
    <name type="synonym">Kazachstania humilis</name>
    <dbReference type="NCBI Taxonomy" id="51915"/>
    <lineage>
        <taxon>Eukaryota</taxon>
        <taxon>Fungi</taxon>
        <taxon>Dikarya</taxon>
        <taxon>Ascomycota</taxon>
        <taxon>Saccharomycotina</taxon>
        <taxon>Saccharomycetes</taxon>
        <taxon>Saccharomycetales</taxon>
        <taxon>Saccharomycetaceae</taxon>
        <taxon>Maudiozyma</taxon>
    </lineage>
</organism>
<evidence type="ECO:0000313" key="1">
    <source>
        <dbReference type="EMBL" id="GMM58862.1"/>
    </source>
</evidence>
<reference evidence="1 2" key="1">
    <citation type="journal article" date="2023" name="Elife">
        <title>Identification of key yeast species and microbe-microbe interactions impacting larval growth of Drosophila in the wild.</title>
        <authorList>
            <person name="Mure A."/>
            <person name="Sugiura Y."/>
            <person name="Maeda R."/>
            <person name="Honda K."/>
            <person name="Sakurai N."/>
            <person name="Takahashi Y."/>
            <person name="Watada M."/>
            <person name="Katoh T."/>
            <person name="Gotoh A."/>
            <person name="Gotoh Y."/>
            <person name="Taniguchi I."/>
            <person name="Nakamura K."/>
            <person name="Hayashi T."/>
            <person name="Katayama T."/>
            <person name="Uemura T."/>
            <person name="Hattori Y."/>
        </authorList>
    </citation>
    <scope>NUCLEOTIDE SEQUENCE [LARGE SCALE GENOMIC DNA]</scope>
    <source>
        <strain evidence="1 2">KH-74</strain>
    </source>
</reference>
<gene>
    <name evidence="1" type="ORF">DAKH74_054790</name>
</gene>